<name>A0A926HLT8_9FIRM</name>
<dbReference type="EMBL" id="JACRSO010000001">
    <property type="protein sequence ID" value="MBC8528438.1"/>
    <property type="molecule type" value="Genomic_DNA"/>
</dbReference>
<sequence length="392" mass="44280">MISNLRAKLKLMAKEQGQPLRDETVIPPDTLSARAQEQAGLRHEVARYPLEFKRGRCAVGGFLRADPGAAALLGGPQASFDPRRALFIDTETTGLQGSGALAFLVGLGYFEGDEFVVQQFLMRDLCYEVDLLTACGQLWMEFDTLVTFNGRAFDWPLLRSRLIMNRLRQYDKAFYQMDLLYPARRVWSLRLQSCRLVALERDILGEERQGDIDGAEIPGRYYRYLRTGEEGLLSDIVLHNRLDVATMPALAGELCRLLRNPETAGHVQDIKSLGRIYHRQGELALAEKLYSLSGAIACRELGLLYKKEGRLDEAAAVWVQMVQKGLGGVFPHVELAKYAEHTLKDYGAACDWTQKALRFPLLSQGTQAELRHRLHRLQGKLAREREQKEEAT</sequence>
<evidence type="ECO:0000313" key="2">
    <source>
        <dbReference type="EMBL" id="MBC8528438.1"/>
    </source>
</evidence>
<dbReference type="RefSeq" id="WP_249284445.1">
    <property type="nucleotide sequence ID" value="NZ_JACRSO010000001.1"/>
</dbReference>
<dbReference type="Proteomes" id="UP000654279">
    <property type="component" value="Unassembled WGS sequence"/>
</dbReference>
<dbReference type="PANTHER" id="PTHR38462:SF1">
    <property type="entry name" value="YPRB RIBONUCLEASE H-LIKE DOMAIN-CONTAINING PROTEIN"/>
    <property type="match status" value="1"/>
</dbReference>
<dbReference type="InterPro" id="IPR036397">
    <property type="entry name" value="RNaseH_sf"/>
</dbReference>
<evidence type="ECO:0000313" key="3">
    <source>
        <dbReference type="Proteomes" id="UP000654279"/>
    </source>
</evidence>
<dbReference type="InterPro" id="IPR012337">
    <property type="entry name" value="RNaseH-like_sf"/>
</dbReference>
<organism evidence="2 3">
    <name type="scientific">Luoshenia tenuis</name>
    <dbReference type="NCBI Taxonomy" id="2763654"/>
    <lineage>
        <taxon>Bacteria</taxon>
        <taxon>Bacillati</taxon>
        <taxon>Bacillota</taxon>
        <taxon>Clostridia</taxon>
        <taxon>Christensenellales</taxon>
        <taxon>Christensenellaceae</taxon>
        <taxon>Luoshenia</taxon>
    </lineage>
</organism>
<reference evidence="2" key="1">
    <citation type="submission" date="2020-08" db="EMBL/GenBank/DDBJ databases">
        <title>Genome public.</title>
        <authorList>
            <person name="Liu C."/>
            <person name="Sun Q."/>
        </authorList>
    </citation>
    <scope>NUCLEOTIDE SEQUENCE</scope>
    <source>
        <strain evidence="2">NSJ-44</strain>
    </source>
</reference>
<proteinExistence type="predicted"/>
<feature type="domain" description="YprB ribonuclease H-like" evidence="1">
    <location>
        <begin position="86"/>
        <end position="253"/>
    </location>
</feature>
<dbReference type="Gene3D" id="1.25.40.10">
    <property type="entry name" value="Tetratricopeptide repeat domain"/>
    <property type="match status" value="1"/>
</dbReference>
<dbReference type="SUPFAM" id="SSF48452">
    <property type="entry name" value="TPR-like"/>
    <property type="match status" value="1"/>
</dbReference>
<dbReference type="AlphaFoldDB" id="A0A926HLT8"/>
<dbReference type="InterPro" id="IPR011990">
    <property type="entry name" value="TPR-like_helical_dom_sf"/>
</dbReference>
<evidence type="ECO:0000259" key="1">
    <source>
        <dbReference type="Pfam" id="PF13482"/>
    </source>
</evidence>
<keyword evidence="3" id="KW-1185">Reference proteome</keyword>
<gene>
    <name evidence="2" type="ORF">H8699_03185</name>
</gene>
<dbReference type="SUPFAM" id="SSF53098">
    <property type="entry name" value="Ribonuclease H-like"/>
    <property type="match status" value="1"/>
</dbReference>
<comment type="caution">
    <text evidence="2">The sequence shown here is derived from an EMBL/GenBank/DDBJ whole genome shotgun (WGS) entry which is preliminary data.</text>
</comment>
<accession>A0A926HLT8</accession>
<dbReference type="Gene3D" id="3.30.420.10">
    <property type="entry name" value="Ribonuclease H-like superfamily/Ribonuclease H"/>
    <property type="match status" value="1"/>
</dbReference>
<protein>
    <submittedName>
        <fullName evidence="2">Ribonuclease H-like domain-containing protein</fullName>
    </submittedName>
</protein>
<dbReference type="Pfam" id="PF13482">
    <property type="entry name" value="RNase_H_2"/>
    <property type="match status" value="1"/>
</dbReference>
<dbReference type="GO" id="GO:0003676">
    <property type="term" value="F:nucleic acid binding"/>
    <property type="evidence" value="ECO:0007669"/>
    <property type="project" value="InterPro"/>
</dbReference>
<dbReference type="InterPro" id="IPR038720">
    <property type="entry name" value="YprB_RNase_H-like_dom"/>
</dbReference>
<dbReference type="PANTHER" id="PTHR38462">
    <property type="entry name" value="EXONUCLEASE-LIKE PROTEIN"/>
    <property type="match status" value="1"/>
</dbReference>